<organism evidence="3">
    <name type="scientific">Singulisphaera sp. Ch08</name>
    <dbReference type="NCBI Taxonomy" id="3120278"/>
    <lineage>
        <taxon>Bacteria</taxon>
        <taxon>Pseudomonadati</taxon>
        <taxon>Planctomycetota</taxon>
        <taxon>Planctomycetia</taxon>
        <taxon>Isosphaerales</taxon>
        <taxon>Isosphaeraceae</taxon>
        <taxon>Singulisphaera</taxon>
    </lineage>
</organism>
<dbReference type="InterPro" id="IPR000555">
    <property type="entry name" value="JAMM/MPN+_dom"/>
</dbReference>
<keyword evidence="1" id="KW-0472">Membrane</keyword>
<evidence type="ECO:0000259" key="2">
    <source>
        <dbReference type="SMART" id="SM00232"/>
    </source>
</evidence>
<dbReference type="SMART" id="SM00232">
    <property type="entry name" value="JAB_MPN"/>
    <property type="match status" value="1"/>
</dbReference>
<dbReference type="RefSeq" id="WP_406696560.1">
    <property type="nucleotide sequence ID" value="NZ_CP155447.1"/>
</dbReference>
<evidence type="ECO:0000256" key="1">
    <source>
        <dbReference type="SAM" id="Phobius"/>
    </source>
</evidence>
<dbReference type="AlphaFoldDB" id="A0AAU7CFN9"/>
<feature type="transmembrane region" description="Helical" evidence="1">
    <location>
        <begin position="424"/>
        <end position="445"/>
    </location>
</feature>
<name>A0AAU7CFN9_9BACT</name>
<keyword evidence="1" id="KW-1133">Transmembrane helix</keyword>
<gene>
    <name evidence="3" type="ORF">V5E97_36815</name>
</gene>
<dbReference type="SUPFAM" id="SSF102712">
    <property type="entry name" value="JAB1/MPN domain"/>
    <property type="match status" value="1"/>
</dbReference>
<sequence length="469" mass="53555">MSHDEMVFDDVKYREPERRCRPDRDRRWACLAYGVPGVIDLPIYLDRETADLIERHALRDTSVELGGILLGKECLDEKTGLPFVMVTKSLEAKHYENTQASFTYTHDSWEEITRERDRLHPDLDIVGWYHTHPDFGIFLSSHDQFIHRHFFAQPLQIAYVVDPIRQTRGFFHWRDGELAEVEGYYLFADRADRIALTRLVNDLENFPNAEGGGGGLSPRLEAQLIAMLTRPVTHHPTAVDRTQTAVLFSLFGSLVGMLVLTAGLVLYQMYQSVADQARTLKELEQSTGEIVSAQRLALDSLLEEASNGRPDKFTDQYNRVVRERDAARKEAERSKTIDVALTDRSRQLEVANLKLSKDYESAKKIVAQYNEEKKKSPDLLSRLEFLEDAVKTKAQTIREKDAILETVKDADKVEALINRYHRTWYTAAAGWGLFLVAALGLFTMLGQPRPVVTPREESTTDDPPPHRIV</sequence>
<dbReference type="Gene3D" id="3.40.140.10">
    <property type="entry name" value="Cytidine Deaminase, domain 2"/>
    <property type="match status" value="1"/>
</dbReference>
<reference evidence="3" key="1">
    <citation type="submission" date="2024-05" db="EMBL/GenBank/DDBJ databases">
        <title>Planctomycetes of the genus Singulisphaera possess chitinolytic capabilities.</title>
        <authorList>
            <person name="Ivanova A."/>
        </authorList>
    </citation>
    <scope>NUCLEOTIDE SEQUENCE</scope>
    <source>
        <strain evidence="3">Ch08T</strain>
    </source>
</reference>
<dbReference type="Pfam" id="PF01398">
    <property type="entry name" value="JAB"/>
    <property type="match status" value="1"/>
</dbReference>
<proteinExistence type="predicted"/>
<keyword evidence="1" id="KW-0812">Transmembrane</keyword>
<feature type="domain" description="JAB1/MPN/MOV34 metalloenzyme" evidence="2">
    <location>
        <begin position="42"/>
        <end position="178"/>
    </location>
</feature>
<feature type="transmembrane region" description="Helical" evidence="1">
    <location>
        <begin position="245"/>
        <end position="267"/>
    </location>
</feature>
<dbReference type="GO" id="GO:0008237">
    <property type="term" value="F:metallopeptidase activity"/>
    <property type="evidence" value="ECO:0007669"/>
    <property type="project" value="InterPro"/>
</dbReference>
<protein>
    <submittedName>
        <fullName evidence="3">Mov34/MPN/PAD-1 family protein</fullName>
    </submittedName>
</protein>
<dbReference type="EMBL" id="CP155447">
    <property type="protein sequence ID" value="XBH03819.1"/>
    <property type="molecule type" value="Genomic_DNA"/>
</dbReference>
<accession>A0AAU7CFN9</accession>
<evidence type="ECO:0000313" key="3">
    <source>
        <dbReference type="EMBL" id="XBH03819.1"/>
    </source>
</evidence>